<evidence type="ECO:0000256" key="2">
    <source>
        <dbReference type="ARBA" id="ARBA00023136"/>
    </source>
</evidence>
<dbReference type="PANTHER" id="PTHR40980">
    <property type="entry name" value="PLUG DOMAIN-CONTAINING PROTEIN"/>
    <property type="match status" value="1"/>
</dbReference>
<evidence type="ECO:0000256" key="4">
    <source>
        <dbReference type="RuleBase" id="RU003357"/>
    </source>
</evidence>
<dbReference type="PANTHER" id="PTHR40980:SF5">
    <property type="entry name" value="TONB-DEPENDENT RECEPTOR"/>
    <property type="match status" value="1"/>
</dbReference>
<dbReference type="SUPFAM" id="SSF56935">
    <property type="entry name" value="Porins"/>
    <property type="match status" value="1"/>
</dbReference>
<reference evidence="8 9" key="1">
    <citation type="journal article" date="2014" name="Antonie Van Leeuwenhoek">
        <title>Hyphomonas beringensis sp. nov. and Hyphomonas chukchiensis sp. nov., isolated from surface seawater of the Bering Sea and Chukchi Sea.</title>
        <authorList>
            <person name="Li C."/>
            <person name="Lai Q."/>
            <person name="Li G."/>
            <person name="Dong C."/>
            <person name="Wang J."/>
            <person name="Liao Y."/>
            <person name="Shao Z."/>
        </authorList>
    </citation>
    <scope>NUCLEOTIDE SEQUENCE [LARGE SCALE GENOMIC DNA]</scope>
    <source>
        <strain evidence="8 9">MHS-3</strain>
    </source>
</reference>
<comment type="subcellular location">
    <subcellularLocation>
        <location evidence="1 4">Cell outer membrane</location>
    </subcellularLocation>
</comment>
<dbReference type="Gene3D" id="2.170.130.10">
    <property type="entry name" value="TonB-dependent receptor, plug domain"/>
    <property type="match status" value="1"/>
</dbReference>
<evidence type="ECO:0000256" key="3">
    <source>
        <dbReference type="ARBA" id="ARBA00023237"/>
    </source>
</evidence>
<dbReference type="EMBL" id="ARYH01000002">
    <property type="protein sequence ID" value="KCZ83764.1"/>
    <property type="molecule type" value="Genomic_DNA"/>
</dbReference>
<keyword evidence="3" id="KW-0998">Cell outer membrane</keyword>
<dbReference type="eggNOG" id="COG1629">
    <property type="taxonomic scope" value="Bacteria"/>
</dbReference>
<dbReference type="Pfam" id="PF00593">
    <property type="entry name" value="TonB_dep_Rec_b-barrel"/>
    <property type="match status" value="1"/>
</dbReference>
<dbReference type="InterPro" id="IPR037066">
    <property type="entry name" value="Plug_dom_sf"/>
</dbReference>
<dbReference type="STRING" id="1280949.HAD_14219"/>
<dbReference type="GO" id="GO:0009279">
    <property type="term" value="C:cell outer membrane"/>
    <property type="evidence" value="ECO:0007669"/>
    <property type="project" value="UniProtKB-SubCell"/>
</dbReference>
<protein>
    <submittedName>
        <fullName evidence="8">TonB-dependent receptor</fullName>
    </submittedName>
</protein>
<feature type="domain" description="TonB-dependent receptor-like beta-barrel" evidence="6">
    <location>
        <begin position="377"/>
        <end position="830"/>
    </location>
</feature>
<dbReference type="InterPro" id="IPR000531">
    <property type="entry name" value="Beta-barrel_TonB"/>
</dbReference>
<keyword evidence="8" id="KW-0675">Receptor</keyword>
<dbReference type="AlphaFoldDB" id="A0A069E2A7"/>
<dbReference type="InterPro" id="IPR036942">
    <property type="entry name" value="Beta-barrel_TonB_sf"/>
</dbReference>
<dbReference type="RefSeq" id="WP_035572811.1">
    <property type="nucleotide sequence ID" value="NZ_ARYH01000002.1"/>
</dbReference>
<proteinExistence type="inferred from homology"/>
<keyword evidence="2 4" id="KW-0472">Membrane</keyword>
<keyword evidence="9" id="KW-1185">Reference proteome</keyword>
<dbReference type="Gene3D" id="2.40.170.20">
    <property type="entry name" value="TonB-dependent receptor, beta-barrel domain"/>
    <property type="match status" value="1"/>
</dbReference>
<evidence type="ECO:0000256" key="5">
    <source>
        <dbReference type="SAM" id="SignalP"/>
    </source>
</evidence>
<evidence type="ECO:0000259" key="7">
    <source>
        <dbReference type="Pfam" id="PF07715"/>
    </source>
</evidence>
<feature type="chain" id="PRO_5001663727" evidence="5">
    <location>
        <begin position="27"/>
        <end position="867"/>
    </location>
</feature>
<name>A0A069E2A7_9PROT</name>
<organism evidence="8 9">
    <name type="scientific">Hyphomonas adhaerens MHS-3</name>
    <dbReference type="NCBI Taxonomy" id="1280949"/>
    <lineage>
        <taxon>Bacteria</taxon>
        <taxon>Pseudomonadati</taxon>
        <taxon>Pseudomonadota</taxon>
        <taxon>Alphaproteobacteria</taxon>
        <taxon>Hyphomonadales</taxon>
        <taxon>Hyphomonadaceae</taxon>
        <taxon>Hyphomonas</taxon>
    </lineage>
</organism>
<keyword evidence="5" id="KW-0732">Signal</keyword>
<accession>A0A069E2A7</accession>
<sequence>MKFHHISKSILSTTALALILATPAVAQENTEAEQPEEARQLETVVIRGEFIPAPQRETSQVASFLGAEDLARQGDTNAALALTRLSGLSVVSGKFAYVRGLGDRYSAALLNGSPLPSPEPLRRTVPLDLFPSNVLDGAAVQKTFSVQYPGEFGGGLIDLKTLRMPRENFLNVKLGTNWNTETSGQEGIYVHGGDYDWLGFDDGLRDIPGPLGAVLASDQSLGSYTPDEIEAVGESLVNSPLSVIQNGDLGPNFEGSVDGGMSFDKGDFEIGLVGVAGYDQEWQTKDAVRQYVQGSVLGSDFQSLQTNLTATLNALGSATVEWAEGEVQGTLFYVHSTSKEAQIDEGIDFNAQGSTGLVHDESSGWFERGLTFGQLRGEHYIGDLTFSWRGSMAQSTRDAPYERSLRRFIDNEGNILYSVANSYDIRFSELTDDNVSFGADLKYETTIDGTREAIISGGFDSSSTDRDYEFLAFRFAGGNSLPMDVQMARPDYLFSPDNIDPARFVLQEVTTPNDSYAAGLDVMAGYVQADLELFPFIRTTLGARYETAEETVRTFDRFGNPGAGDVNLENDYILPSATFTWNFADDLQMRLGYSQTIARPQFRELALSNYFDPETERSYRGNSGLVDSELTNYDARLEYYMGRNEFITIGAFHKEIKNPIEEVQFSTSTFVFETTFINSPKAVLSGAEFEYRTRFDMPISNPWFDDREWLFSANYTYTSSEVQADEGDRVFDPISRSLRDAALYGLDGSSLQGTPENIANLQFGWESDVEQMTLLLGWVDERILQRGLDQPGAELPDIIENPGVQLDLVYRRDFTVAGRDFTLGLSGRNLLNEAHEEYQLNDNDLGRTEFNTYDRGRSLSASLTLRF</sequence>
<dbReference type="Proteomes" id="UP000027446">
    <property type="component" value="Unassembled WGS sequence"/>
</dbReference>
<dbReference type="OrthoDB" id="9768470at2"/>
<evidence type="ECO:0000313" key="8">
    <source>
        <dbReference type="EMBL" id="KCZ83764.1"/>
    </source>
</evidence>
<comment type="similarity">
    <text evidence="4">Belongs to the TonB-dependent receptor family.</text>
</comment>
<feature type="signal peptide" evidence="5">
    <location>
        <begin position="1"/>
        <end position="26"/>
    </location>
</feature>
<dbReference type="PATRIC" id="fig|1280949.3.peg.2887"/>
<dbReference type="eggNOG" id="COG4771">
    <property type="taxonomic scope" value="Bacteria"/>
</dbReference>
<dbReference type="InterPro" id="IPR012910">
    <property type="entry name" value="Plug_dom"/>
</dbReference>
<comment type="caution">
    <text evidence="8">The sequence shown here is derived from an EMBL/GenBank/DDBJ whole genome shotgun (WGS) entry which is preliminary data.</text>
</comment>
<keyword evidence="4" id="KW-0798">TonB box</keyword>
<evidence type="ECO:0000313" key="9">
    <source>
        <dbReference type="Proteomes" id="UP000027446"/>
    </source>
</evidence>
<gene>
    <name evidence="8" type="ORF">HAD_14219</name>
</gene>
<dbReference type="Pfam" id="PF07715">
    <property type="entry name" value="Plug"/>
    <property type="match status" value="1"/>
</dbReference>
<evidence type="ECO:0000259" key="6">
    <source>
        <dbReference type="Pfam" id="PF00593"/>
    </source>
</evidence>
<evidence type="ECO:0000256" key="1">
    <source>
        <dbReference type="ARBA" id="ARBA00004442"/>
    </source>
</evidence>
<feature type="domain" description="TonB-dependent receptor plug" evidence="7">
    <location>
        <begin position="55"/>
        <end position="154"/>
    </location>
</feature>